<keyword evidence="8" id="KW-0067">ATP-binding</keyword>
<dbReference type="InterPro" id="IPR003591">
    <property type="entry name" value="Leu-rich_rpt_typical-subtyp"/>
</dbReference>
<keyword evidence="7" id="KW-0325">Glycoprotein</keyword>
<dbReference type="Proteomes" id="UP001174677">
    <property type="component" value="Unassembled WGS sequence"/>
</dbReference>
<dbReference type="InterPro" id="IPR000719">
    <property type="entry name" value="Prot_kinase_dom"/>
</dbReference>
<dbReference type="Pfam" id="PF00069">
    <property type="entry name" value="Pkinase"/>
    <property type="match status" value="1"/>
</dbReference>
<evidence type="ECO:0000256" key="2">
    <source>
        <dbReference type="ARBA" id="ARBA00022614"/>
    </source>
</evidence>
<keyword evidence="6 9" id="KW-0472">Membrane</keyword>
<dbReference type="PANTHER" id="PTHR48056:SF63">
    <property type="entry name" value="PROTEIN KINASE DOMAIN-CONTAINING PROTEIN"/>
    <property type="match status" value="1"/>
</dbReference>
<sequence>MTLLDFKKSISQDPSSLLAGWTPNTSYCSWYGVTCDEFSRRVVALNFTSGCLTSFLVGTLPDSIGDLGELRALVIPHNAFFGEIPVSVCKLQFLEVLELQGNNLSRRIPDQISNLRSLGVHNLSFNSFNGNIPAILIGYGKLQVIDLSNNQFTGEIKVDSSSKCLFLRHLKLSNNLLNKSIPKEIGQCKNLRTLLLDGNFLQGRIPAEIGQISELRILDVSTNSLTKKIPEELVYCRKLSVLALTNSSNFVGNGNGDNDSGLEFNAFDRGIPYEVLMLPSLQILWAPRGNLGGLLPSNWSDSCSLRVLHLGFNSFNGVVPNGLGICKNLTFFDLSSNYLVGYLPMQLQVPCMLYFNVSQNNMSGVIPSFGKGSCDNSMLSVGQDPNFLDVEDMRNPLGSKMEEDFVIIHDYSWNKFSGLLPLFSVGNEFLGTENKPTYRLLLNNNMFNGSFPDELVSNCNDLLRFMIHSAYNQIGGSLPPSIGNLKMLQCFDLRGNKLSGTLPNQLGNLRLLKLILLGSNNVAGGIPSELGQLTSLTVLDLSHNALTRSIPASLTNAKNLEIVLLNNNGLFGEIPSSFSTLSNFTVLDVSFNHLAGRIPQLQRLTDCDWFRGNNFLDQCPDPSSNLLPNSNEDGKLQSHRNKKSFIFALVISASVVLCISLVLVVVSIHGRKKSSRLSNLGGKVMVTFADAPTELSYDSVVRATGNFSIRNLIGTGGSGSTYKAELAPGYLVAVKRLSLGRFQGIQQFDAEIRTLEAEMFLIYNYLSGGNLETFIHERSSKNVQWSPSNILLDEELNAYLSDFGLARLLEVSQTHATTDVAGTFGYVAPEYATTRRVSDKSDVYSFGVIMLELMSGRKSLDPSFSEYGNGFNIVAWAKLLIKERCSSELFSVELWEAGPKDHLLGMLKLALTCTVESLSVRPSMKRVLEKLKLFKS</sequence>
<dbReference type="InterPro" id="IPR017441">
    <property type="entry name" value="Protein_kinase_ATP_BS"/>
</dbReference>
<comment type="subcellular location">
    <subcellularLocation>
        <location evidence="1">Membrane</location>
    </subcellularLocation>
</comment>
<name>A0ABQ9KC55_HEVBR</name>
<evidence type="ECO:0000256" key="6">
    <source>
        <dbReference type="ARBA" id="ARBA00023136"/>
    </source>
</evidence>
<gene>
    <name evidence="11" type="ORF">P3X46_033720</name>
</gene>
<dbReference type="Pfam" id="PF08263">
    <property type="entry name" value="LRRNT_2"/>
    <property type="match status" value="1"/>
</dbReference>
<dbReference type="PROSITE" id="PS50011">
    <property type="entry name" value="PROTEIN_KINASE_DOM"/>
    <property type="match status" value="1"/>
</dbReference>
<evidence type="ECO:0000256" key="8">
    <source>
        <dbReference type="PROSITE-ProRule" id="PRU10141"/>
    </source>
</evidence>
<reference evidence="11 12" key="1">
    <citation type="journal article" date="2023" name="Plant Biotechnol. J.">
        <title>Chromosome-level wild Hevea brasiliensis genome provides new tools for genomic-assisted breeding and valuable loci to elevate rubber yield.</title>
        <authorList>
            <person name="Cheng H."/>
            <person name="Song X."/>
            <person name="Hu Y."/>
            <person name="Wu T."/>
            <person name="Yang Q."/>
            <person name="An Z."/>
            <person name="Feng S."/>
            <person name="Deng Z."/>
            <person name="Wu W."/>
            <person name="Zeng X."/>
            <person name="Tu M."/>
            <person name="Wang X."/>
            <person name="Huang H."/>
        </authorList>
    </citation>
    <scope>NUCLEOTIDE SEQUENCE [LARGE SCALE GENOMIC DNA]</scope>
    <source>
        <strain evidence="11">MT/VB/25A 57/8</strain>
    </source>
</reference>
<dbReference type="EMBL" id="JARPOI010000019">
    <property type="protein sequence ID" value="KAJ9132896.1"/>
    <property type="molecule type" value="Genomic_DNA"/>
</dbReference>
<feature type="binding site" evidence="8">
    <location>
        <position position="735"/>
    </location>
    <ligand>
        <name>ATP</name>
        <dbReference type="ChEBI" id="CHEBI:30616"/>
    </ligand>
</feature>
<dbReference type="PANTHER" id="PTHR48056">
    <property type="entry name" value="LRR RECEPTOR-LIKE SERINE/THREONINE-PROTEIN KINASE-RELATED"/>
    <property type="match status" value="1"/>
</dbReference>
<evidence type="ECO:0000256" key="5">
    <source>
        <dbReference type="ARBA" id="ARBA00022989"/>
    </source>
</evidence>
<proteinExistence type="predicted"/>
<dbReference type="InterPro" id="IPR011009">
    <property type="entry name" value="Kinase-like_dom_sf"/>
</dbReference>
<keyword evidence="3 9" id="KW-0812">Transmembrane</keyword>
<dbReference type="InterPro" id="IPR032675">
    <property type="entry name" value="LRR_dom_sf"/>
</dbReference>
<evidence type="ECO:0000313" key="11">
    <source>
        <dbReference type="EMBL" id="KAJ9132896.1"/>
    </source>
</evidence>
<evidence type="ECO:0000259" key="10">
    <source>
        <dbReference type="PROSITE" id="PS50011"/>
    </source>
</evidence>
<dbReference type="PRINTS" id="PR00019">
    <property type="entry name" value="LEURICHRPT"/>
</dbReference>
<feature type="domain" description="Protein kinase" evidence="10">
    <location>
        <begin position="707"/>
        <end position="934"/>
    </location>
</feature>
<evidence type="ECO:0000256" key="7">
    <source>
        <dbReference type="ARBA" id="ARBA00023180"/>
    </source>
</evidence>
<dbReference type="SUPFAM" id="SSF52058">
    <property type="entry name" value="L domain-like"/>
    <property type="match status" value="1"/>
</dbReference>
<dbReference type="Gene3D" id="1.10.510.10">
    <property type="entry name" value="Transferase(Phosphotransferase) domain 1"/>
    <property type="match status" value="1"/>
</dbReference>
<protein>
    <recommendedName>
        <fullName evidence="10">Protein kinase domain-containing protein</fullName>
    </recommendedName>
</protein>
<keyword evidence="2" id="KW-0433">Leucine-rich repeat</keyword>
<keyword evidence="12" id="KW-1185">Reference proteome</keyword>
<dbReference type="Gene3D" id="3.80.10.10">
    <property type="entry name" value="Ribonuclease Inhibitor"/>
    <property type="match status" value="4"/>
</dbReference>
<evidence type="ECO:0000256" key="3">
    <source>
        <dbReference type="ARBA" id="ARBA00022692"/>
    </source>
</evidence>
<dbReference type="InterPro" id="IPR001611">
    <property type="entry name" value="Leu-rich_rpt"/>
</dbReference>
<dbReference type="SMART" id="SM00369">
    <property type="entry name" value="LRR_TYP"/>
    <property type="match status" value="5"/>
</dbReference>
<keyword evidence="8" id="KW-0547">Nucleotide-binding</keyword>
<feature type="transmembrane region" description="Helical" evidence="9">
    <location>
        <begin position="645"/>
        <end position="668"/>
    </location>
</feature>
<keyword evidence="5 9" id="KW-1133">Transmembrane helix</keyword>
<keyword evidence="4" id="KW-0677">Repeat</keyword>
<dbReference type="PROSITE" id="PS00107">
    <property type="entry name" value="PROTEIN_KINASE_ATP"/>
    <property type="match status" value="1"/>
</dbReference>
<comment type="caution">
    <text evidence="11">The sequence shown here is derived from an EMBL/GenBank/DDBJ whole genome shotgun (WGS) entry which is preliminary data.</text>
</comment>
<dbReference type="Pfam" id="PF00560">
    <property type="entry name" value="LRR_1"/>
    <property type="match status" value="6"/>
</dbReference>
<evidence type="ECO:0000256" key="1">
    <source>
        <dbReference type="ARBA" id="ARBA00004370"/>
    </source>
</evidence>
<evidence type="ECO:0000256" key="4">
    <source>
        <dbReference type="ARBA" id="ARBA00022737"/>
    </source>
</evidence>
<accession>A0ABQ9KC55</accession>
<dbReference type="InterPro" id="IPR013210">
    <property type="entry name" value="LRR_N_plant-typ"/>
</dbReference>
<dbReference type="SUPFAM" id="SSF56112">
    <property type="entry name" value="Protein kinase-like (PK-like)"/>
    <property type="match status" value="1"/>
</dbReference>
<evidence type="ECO:0000256" key="9">
    <source>
        <dbReference type="SAM" id="Phobius"/>
    </source>
</evidence>
<evidence type="ECO:0000313" key="12">
    <source>
        <dbReference type="Proteomes" id="UP001174677"/>
    </source>
</evidence>
<dbReference type="InterPro" id="IPR050647">
    <property type="entry name" value="Plant_LRR-RLKs"/>
</dbReference>
<organism evidence="11 12">
    <name type="scientific">Hevea brasiliensis</name>
    <name type="common">Para rubber tree</name>
    <name type="synonym">Siphonia brasiliensis</name>
    <dbReference type="NCBI Taxonomy" id="3981"/>
    <lineage>
        <taxon>Eukaryota</taxon>
        <taxon>Viridiplantae</taxon>
        <taxon>Streptophyta</taxon>
        <taxon>Embryophyta</taxon>
        <taxon>Tracheophyta</taxon>
        <taxon>Spermatophyta</taxon>
        <taxon>Magnoliopsida</taxon>
        <taxon>eudicotyledons</taxon>
        <taxon>Gunneridae</taxon>
        <taxon>Pentapetalae</taxon>
        <taxon>rosids</taxon>
        <taxon>fabids</taxon>
        <taxon>Malpighiales</taxon>
        <taxon>Euphorbiaceae</taxon>
        <taxon>Crotonoideae</taxon>
        <taxon>Micrandreae</taxon>
        <taxon>Hevea</taxon>
    </lineage>
</organism>
<dbReference type="Gene3D" id="3.30.200.20">
    <property type="entry name" value="Phosphorylase Kinase, domain 1"/>
    <property type="match status" value="1"/>
</dbReference>